<reference evidence="1" key="2">
    <citation type="journal article" date="2023" name="Int. J. Mol. Sci.">
        <title>De Novo Assembly and Annotation of 11 Diverse Shrub Willow (Salix) Genomes Reveals Novel Gene Organization in Sex-Linked Regions.</title>
        <authorList>
            <person name="Hyden B."/>
            <person name="Feng K."/>
            <person name="Yates T.B."/>
            <person name="Jawdy S."/>
            <person name="Cereghino C."/>
            <person name="Smart L.B."/>
            <person name="Muchero W."/>
        </authorList>
    </citation>
    <scope>NUCLEOTIDE SEQUENCE</scope>
    <source>
        <tissue evidence="1">Shoot tip</tissue>
    </source>
</reference>
<comment type="caution">
    <text evidence="1">The sequence shown here is derived from an EMBL/GenBank/DDBJ whole genome shotgun (WGS) entry which is preliminary data.</text>
</comment>
<gene>
    <name evidence="1" type="ORF">OIU74_008419</name>
</gene>
<dbReference type="AlphaFoldDB" id="A0A9Q0NI50"/>
<proteinExistence type="predicted"/>
<dbReference type="Proteomes" id="UP001151752">
    <property type="component" value="Unassembled WGS sequence"/>
</dbReference>
<reference evidence="1" key="1">
    <citation type="submission" date="2022-11" db="EMBL/GenBank/DDBJ databases">
        <authorList>
            <person name="Hyden B.L."/>
            <person name="Feng K."/>
            <person name="Yates T."/>
            <person name="Jawdy S."/>
            <person name="Smart L.B."/>
            <person name="Muchero W."/>
        </authorList>
    </citation>
    <scope>NUCLEOTIDE SEQUENCE</scope>
    <source>
        <tissue evidence="1">Shoot tip</tissue>
    </source>
</reference>
<sequence length="77" mass="8431">MSPQSLTVCRLIMPVDEGDGHCGLSSDSSDFTGDPLGGLVYNLQVMFSSIPTYKETRLVGFRFNKGPTLKTHSCYLL</sequence>
<keyword evidence="2" id="KW-1185">Reference proteome</keyword>
<protein>
    <submittedName>
        <fullName evidence="1">Uncharacterized protein</fullName>
    </submittedName>
</protein>
<evidence type="ECO:0000313" key="2">
    <source>
        <dbReference type="Proteomes" id="UP001151752"/>
    </source>
</evidence>
<accession>A0A9Q0NI50</accession>
<organism evidence="1 2">
    <name type="scientific">Salix koriyanagi</name>
    <dbReference type="NCBI Taxonomy" id="2511006"/>
    <lineage>
        <taxon>Eukaryota</taxon>
        <taxon>Viridiplantae</taxon>
        <taxon>Streptophyta</taxon>
        <taxon>Embryophyta</taxon>
        <taxon>Tracheophyta</taxon>
        <taxon>Spermatophyta</taxon>
        <taxon>Magnoliopsida</taxon>
        <taxon>eudicotyledons</taxon>
        <taxon>Gunneridae</taxon>
        <taxon>Pentapetalae</taxon>
        <taxon>rosids</taxon>
        <taxon>fabids</taxon>
        <taxon>Malpighiales</taxon>
        <taxon>Salicaceae</taxon>
        <taxon>Saliceae</taxon>
        <taxon>Salix</taxon>
    </lineage>
</organism>
<name>A0A9Q0NI50_9ROSI</name>
<evidence type="ECO:0000313" key="1">
    <source>
        <dbReference type="EMBL" id="KAJ6670019.1"/>
    </source>
</evidence>
<dbReference type="EMBL" id="JAPFFM010001373">
    <property type="protein sequence ID" value="KAJ6670019.1"/>
    <property type="molecule type" value="Genomic_DNA"/>
</dbReference>